<reference evidence="3 4" key="1">
    <citation type="journal article" date="2019" name="Int. J. Syst. Evol. Microbiol.">
        <title>The Global Catalogue of Microorganisms (GCM) 10K type strain sequencing project: providing services to taxonomists for standard genome sequencing and annotation.</title>
        <authorList>
            <consortium name="The Broad Institute Genomics Platform"/>
            <consortium name="The Broad Institute Genome Sequencing Center for Infectious Disease"/>
            <person name="Wu L."/>
            <person name="Ma J."/>
        </authorList>
    </citation>
    <scope>NUCLEOTIDE SEQUENCE [LARGE SCALE GENOMIC DNA]</scope>
    <source>
        <strain evidence="3 4">JCM 16009</strain>
    </source>
</reference>
<evidence type="ECO:0000313" key="4">
    <source>
        <dbReference type="Proteomes" id="UP001500449"/>
    </source>
</evidence>
<protein>
    <recommendedName>
        <fullName evidence="5">Peptide zinc metalloprotease protein</fullName>
    </recommendedName>
</protein>
<dbReference type="RefSeq" id="WP_344428167.1">
    <property type="nucleotide sequence ID" value="NZ_BAAAQK010000033.1"/>
</dbReference>
<feature type="transmembrane region" description="Helical" evidence="2">
    <location>
        <begin position="159"/>
        <end position="184"/>
    </location>
</feature>
<feature type="transmembrane region" description="Helical" evidence="2">
    <location>
        <begin position="227"/>
        <end position="244"/>
    </location>
</feature>
<feature type="transmembrane region" description="Helical" evidence="2">
    <location>
        <begin position="410"/>
        <end position="432"/>
    </location>
</feature>
<keyword evidence="4" id="KW-1185">Reference proteome</keyword>
<evidence type="ECO:0000256" key="1">
    <source>
        <dbReference type="SAM" id="MobiDB-lite"/>
    </source>
</evidence>
<dbReference type="EMBL" id="BAAAQK010000033">
    <property type="protein sequence ID" value="GAA1880867.1"/>
    <property type="molecule type" value="Genomic_DNA"/>
</dbReference>
<feature type="transmembrane region" description="Helical" evidence="2">
    <location>
        <begin position="530"/>
        <end position="551"/>
    </location>
</feature>
<feature type="transmembrane region" description="Helical" evidence="2">
    <location>
        <begin position="608"/>
        <end position="634"/>
    </location>
</feature>
<dbReference type="Proteomes" id="UP001500449">
    <property type="component" value="Unassembled WGS sequence"/>
</dbReference>
<feature type="transmembrane region" description="Helical" evidence="2">
    <location>
        <begin position="558"/>
        <end position="578"/>
    </location>
</feature>
<name>A0ABN2NPK4_9PSEU</name>
<keyword evidence="2" id="KW-0812">Transmembrane</keyword>
<gene>
    <name evidence="3" type="ORF">GCM10009836_72720</name>
</gene>
<proteinExistence type="predicted"/>
<feature type="transmembrane region" description="Helical" evidence="2">
    <location>
        <begin position="584"/>
        <end position="601"/>
    </location>
</feature>
<feature type="transmembrane region" description="Helical" evidence="2">
    <location>
        <begin position="264"/>
        <end position="293"/>
    </location>
</feature>
<feature type="transmembrane region" description="Helical" evidence="2">
    <location>
        <begin position="674"/>
        <end position="696"/>
    </location>
</feature>
<feature type="transmembrane region" description="Helical" evidence="2">
    <location>
        <begin position="751"/>
        <end position="772"/>
    </location>
</feature>
<keyword evidence="2" id="KW-1133">Transmembrane helix</keyword>
<feature type="transmembrane region" description="Helical" evidence="2">
    <location>
        <begin position="196"/>
        <end position="215"/>
    </location>
</feature>
<accession>A0ABN2NPK4</accession>
<feature type="region of interest" description="Disordered" evidence="1">
    <location>
        <begin position="1"/>
        <end position="21"/>
    </location>
</feature>
<feature type="transmembrane region" description="Helical" evidence="2">
    <location>
        <begin position="453"/>
        <end position="475"/>
    </location>
</feature>
<comment type="caution">
    <text evidence="3">The sequence shown here is derived from an EMBL/GenBank/DDBJ whole genome shotgun (WGS) entry which is preliminary data.</text>
</comment>
<keyword evidence="2" id="KW-0472">Membrane</keyword>
<evidence type="ECO:0000256" key="2">
    <source>
        <dbReference type="SAM" id="Phobius"/>
    </source>
</evidence>
<evidence type="ECO:0008006" key="5">
    <source>
        <dbReference type="Google" id="ProtNLM"/>
    </source>
</evidence>
<evidence type="ECO:0000313" key="3">
    <source>
        <dbReference type="EMBL" id="GAA1880867.1"/>
    </source>
</evidence>
<feature type="region of interest" description="Disordered" evidence="1">
    <location>
        <begin position="838"/>
        <end position="858"/>
    </location>
</feature>
<feature type="transmembrane region" description="Helical" evidence="2">
    <location>
        <begin position="353"/>
        <end position="376"/>
    </location>
</feature>
<feature type="transmembrane region" description="Helical" evidence="2">
    <location>
        <begin position="708"/>
        <end position="739"/>
    </location>
</feature>
<sequence>MTRADPAPALDPPTVPVSLGHTPIETAPRLADGIELVGRYQGSGYREPRFLAIRADGQVVQLTDVLYRLAGLIDGRRDHGELASALEGRTGRTVAPDDVANLIEHRLAPAGLIDGDDDTDTVRAERPDPLLQLRFRLPLVSDEVSWRIAGIFRPAFRPVAVVLGLAAFVGLDVLALAGGGIAQLGPSALVLVDRPVLGLLVIAVMLAAGAVHECGHVAACRYGGARPGAMGVGIYLVWPAYFSTVTDSYRLSRAGRLRVDLGGVYFNALVMALLAGAWLGTGQPWLLVALITLHVETLRQFLPSIRLDGYYILSDLLGLPDLFMYVRPVLASLVPGRAPDPALAALRPATRRLIALWVVAVLPVLLFFVAAFVVTLPQVLPALVGSVLGRLHGIAEAARTAQTAAAVDGVVQIAFLALPVLGGVLLAGLLGGRLRSAARRTPVPVRAPDAPRPLLGLVVAAVPLGILGLIAAQAADQRPPTTDEGLAAAAAAAVRTPFPGGAAADLPDRLAALQSAALQLVVGSGPDPLAGARIVTVLAVVATALLVWPIVRRLGAPPAAACLTVLLAGAPLLLSPLATTAGPGALAAFWLVLAVVLVGFGPGGRIAAAMAALVAVVTAPPVLVVILAFAAHATARGQVGAEIKPVVARIGAGLLAAGALTTAVLTVRPGPSPAPVVAVLLAAAVLVIASVVWFGLRGLRPVATGAAAAAAAALVPGSSSVTLLAIAVPTAAVLAGSLAQVVVTRPARLRAMGLAALVGIAAATGPVVGAAVAPPGGDRLAAWVSAELAPGTTVAAPPLAAARLVAAGMDPLRLNGSAVTVDGPGRLLAAFGAGPGTPASEIRTADPGQPAAPTLTGNDRLRFGPAAERGAPLDPRLVATLVALAADHPITVYAFPPADGEPADAPRRTAVISAVDGSPVSGTDRGEVARRWLAGQLPPYRPDDIGSTPDGLTIHYRLSPR</sequence>
<feature type="transmembrane region" description="Helical" evidence="2">
    <location>
        <begin position="646"/>
        <end position="667"/>
    </location>
</feature>
<organism evidence="3 4">
    <name type="scientific">Pseudonocardia ailaonensis</name>
    <dbReference type="NCBI Taxonomy" id="367279"/>
    <lineage>
        <taxon>Bacteria</taxon>
        <taxon>Bacillati</taxon>
        <taxon>Actinomycetota</taxon>
        <taxon>Actinomycetes</taxon>
        <taxon>Pseudonocardiales</taxon>
        <taxon>Pseudonocardiaceae</taxon>
        <taxon>Pseudonocardia</taxon>
    </lineage>
</organism>